<evidence type="ECO:0000256" key="1">
    <source>
        <dbReference type="ARBA" id="ARBA00004141"/>
    </source>
</evidence>
<dbReference type="GO" id="GO:0015123">
    <property type="term" value="F:acetate transmembrane transporter activity"/>
    <property type="evidence" value="ECO:0007669"/>
    <property type="project" value="TreeGrafter"/>
</dbReference>
<feature type="transmembrane region" description="Helical" evidence="6">
    <location>
        <begin position="160"/>
        <end position="183"/>
    </location>
</feature>
<keyword evidence="3 6" id="KW-0812">Transmembrane</keyword>
<evidence type="ECO:0000256" key="5">
    <source>
        <dbReference type="ARBA" id="ARBA00023136"/>
    </source>
</evidence>
<keyword evidence="4 6" id="KW-1133">Transmembrane helix</keyword>
<feature type="transmembrane region" description="Helical" evidence="6">
    <location>
        <begin position="116"/>
        <end position="140"/>
    </location>
</feature>
<dbReference type="AlphaFoldDB" id="A0AAW0RW31"/>
<comment type="similarity">
    <text evidence="2">Belongs to the acetate uptake transporter (AceTr) (TC 2.A.96) family.</text>
</comment>
<dbReference type="InterPro" id="IPR051633">
    <property type="entry name" value="AceTr"/>
</dbReference>
<keyword evidence="5 6" id="KW-0472">Membrane</keyword>
<keyword evidence="8" id="KW-1185">Reference proteome</keyword>
<dbReference type="Pfam" id="PF01184">
    <property type="entry name" value="Gpr1_Fun34_YaaH"/>
    <property type="match status" value="1"/>
</dbReference>
<comment type="subcellular location">
    <subcellularLocation>
        <location evidence="1">Membrane</location>
        <topology evidence="1">Multi-pass membrane protein</topology>
    </subcellularLocation>
</comment>
<evidence type="ECO:0000256" key="2">
    <source>
        <dbReference type="ARBA" id="ARBA00005587"/>
    </source>
</evidence>
<feature type="transmembrane region" description="Helical" evidence="6">
    <location>
        <begin position="62"/>
        <end position="81"/>
    </location>
</feature>
<evidence type="ECO:0000256" key="4">
    <source>
        <dbReference type="ARBA" id="ARBA00022989"/>
    </source>
</evidence>
<proteinExistence type="inferred from homology"/>
<accession>A0AAW0RW31</accession>
<feature type="transmembrane region" description="Helical" evidence="6">
    <location>
        <begin position="190"/>
        <end position="210"/>
    </location>
</feature>
<dbReference type="EMBL" id="JAAHCF010000243">
    <property type="protein sequence ID" value="KAK8145981.1"/>
    <property type="molecule type" value="Genomic_DNA"/>
</dbReference>
<name>A0AAW0RW31_9HYPO</name>
<evidence type="ECO:0000313" key="7">
    <source>
        <dbReference type="EMBL" id="KAK8145981.1"/>
    </source>
</evidence>
<evidence type="ECO:0000256" key="6">
    <source>
        <dbReference type="SAM" id="Phobius"/>
    </source>
</evidence>
<reference evidence="7 8" key="1">
    <citation type="submission" date="2020-02" db="EMBL/GenBank/DDBJ databases">
        <title>Comparative genomics of the hypocrealean fungal genus Beauvera.</title>
        <authorList>
            <person name="Showalter D.N."/>
            <person name="Bushley K.E."/>
            <person name="Rehner S.A."/>
        </authorList>
    </citation>
    <scope>NUCLEOTIDE SEQUENCE [LARGE SCALE GENOMIC DNA]</scope>
    <source>
        <strain evidence="7 8">ARSEF4384</strain>
    </source>
</reference>
<evidence type="ECO:0008006" key="9">
    <source>
        <dbReference type="Google" id="ProtNLM"/>
    </source>
</evidence>
<organism evidence="7 8">
    <name type="scientific">Beauveria asiatica</name>
    <dbReference type="NCBI Taxonomy" id="1069075"/>
    <lineage>
        <taxon>Eukaryota</taxon>
        <taxon>Fungi</taxon>
        <taxon>Dikarya</taxon>
        <taxon>Ascomycota</taxon>
        <taxon>Pezizomycotina</taxon>
        <taxon>Sordariomycetes</taxon>
        <taxon>Hypocreomycetidae</taxon>
        <taxon>Hypocreales</taxon>
        <taxon>Cordycipitaceae</taxon>
        <taxon>Beauveria</taxon>
    </lineage>
</organism>
<dbReference type="PANTHER" id="PTHR31123">
    <property type="entry name" value="ACCUMULATION OF DYADS PROTEIN 2-RELATED"/>
    <property type="match status" value="1"/>
</dbReference>
<comment type="caution">
    <text evidence="7">The sequence shown here is derived from an EMBL/GenBank/DDBJ whole genome shotgun (WGS) entry which is preliminary data.</text>
</comment>
<dbReference type="GO" id="GO:0005886">
    <property type="term" value="C:plasma membrane"/>
    <property type="evidence" value="ECO:0007669"/>
    <property type="project" value="TreeGrafter"/>
</dbReference>
<protein>
    <recommendedName>
        <fullName evidence="9">Protein alcS</fullName>
    </recommendedName>
</protein>
<dbReference type="Proteomes" id="UP001397290">
    <property type="component" value="Unassembled WGS sequence"/>
</dbReference>
<dbReference type="InterPro" id="IPR000791">
    <property type="entry name" value="Gpr1/Fun34/SatP-like"/>
</dbReference>
<evidence type="ECO:0000256" key="3">
    <source>
        <dbReference type="ARBA" id="ARBA00022692"/>
    </source>
</evidence>
<dbReference type="PANTHER" id="PTHR31123:SF4">
    <property type="entry name" value="PROTEIN ALCS"/>
    <property type="match status" value="1"/>
</dbReference>
<evidence type="ECO:0000313" key="8">
    <source>
        <dbReference type="Proteomes" id="UP001397290"/>
    </source>
</evidence>
<sequence>MVFADAKESDSGSSMRPNTPFLHQVQSVTITNEMFEKLYLNLANNRVKRHDFRQTFANPTPLPLLGFLIASTPLSCALMGWRGAGGGGAATIGTFYFFGGMLQILGAILEWIMGNTFVYIVFGSFGAFWLAFAVTLTPFFNAQGAFTANATTAAEKAAGVASFQSSMAFFHVCMGVLVFMFLICSLRTNVVFFTIFLLLDIALFLLAGAYWKAAAGDMQAFHTLEAVRNWRLRLLIMYIWVVSLVAQLLRSVDFPLHLPVGDLSERLFVRPQKALKDAEYSA</sequence>
<feature type="transmembrane region" description="Helical" evidence="6">
    <location>
        <begin position="87"/>
        <end position="109"/>
    </location>
</feature>
<gene>
    <name evidence="7" type="ORF">G3M48_003769</name>
</gene>